<gene>
    <name evidence="2" type="ORF">HannXRQ_Chr14g0452341</name>
    <name evidence="1" type="ORF">HanXRQr2_Chr14g0651991</name>
</gene>
<proteinExistence type="predicted"/>
<evidence type="ECO:0000313" key="1">
    <source>
        <dbReference type="EMBL" id="KAF5769761.1"/>
    </source>
</evidence>
<sequence length="72" mass="8642">MALQIASFCSNPRSIDQVYFFGDSIRLQQRSKHFRPWMIYFKWLRSSCWLTFMQPGKKLCTLALVKMKLYLS</sequence>
<evidence type="ECO:0000313" key="3">
    <source>
        <dbReference type="Proteomes" id="UP000215914"/>
    </source>
</evidence>
<reference evidence="1 3" key="1">
    <citation type="journal article" date="2017" name="Nature">
        <title>The sunflower genome provides insights into oil metabolism, flowering and Asterid evolution.</title>
        <authorList>
            <person name="Badouin H."/>
            <person name="Gouzy J."/>
            <person name="Grassa C.J."/>
            <person name="Murat F."/>
            <person name="Staton S.E."/>
            <person name="Cottret L."/>
            <person name="Lelandais-Briere C."/>
            <person name="Owens G.L."/>
            <person name="Carrere S."/>
            <person name="Mayjonade B."/>
            <person name="Legrand L."/>
            <person name="Gill N."/>
            <person name="Kane N.C."/>
            <person name="Bowers J.E."/>
            <person name="Hubner S."/>
            <person name="Bellec A."/>
            <person name="Berard A."/>
            <person name="Berges H."/>
            <person name="Blanchet N."/>
            <person name="Boniface M.C."/>
            <person name="Brunel D."/>
            <person name="Catrice O."/>
            <person name="Chaidir N."/>
            <person name="Claudel C."/>
            <person name="Donnadieu C."/>
            <person name="Faraut T."/>
            <person name="Fievet G."/>
            <person name="Helmstetter N."/>
            <person name="King M."/>
            <person name="Knapp S.J."/>
            <person name="Lai Z."/>
            <person name="Le Paslier M.C."/>
            <person name="Lippi Y."/>
            <person name="Lorenzon L."/>
            <person name="Mandel J.R."/>
            <person name="Marage G."/>
            <person name="Marchand G."/>
            <person name="Marquand E."/>
            <person name="Bret-Mestries E."/>
            <person name="Morien E."/>
            <person name="Nambeesan S."/>
            <person name="Nguyen T."/>
            <person name="Pegot-Espagnet P."/>
            <person name="Pouilly N."/>
            <person name="Raftis F."/>
            <person name="Sallet E."/>
            <person name="Schiex T."/>
            <person name="Thomas J."/>
            <person name="Vandecasteele C."/>
            <person name="Vares D."/>
            <person name="Vear F."/>
            <person name="Vautrin S."/>
            <person name="Crespi M."/>
            <person name="Mangin B."/>
            <person name="Burke J.M."/>
            <person name="Salse J."/>
            <person name="Munos S."/>
            <person name="Vincourt P."/>
            <person name="Rieseberg L.H."/>
            <person name="Langlade N.B."/>
        </authorList>
    </citation>
    <scope>NUCLEOTIDE SEQUENCE [LARGE SCALE GENOMIC DNA]</scope>
    <source>
        <strain evidence="3">cv. SF193</strain>
        <tissue evidence="1">Leaves</tissue>
    </source>
</reference>
<dbReference type="InParanoid" id="A0A251SNG5"/>
<evidence type="ECO:0000313" key="2">
    <source>
        <dbReference type="EMBL" id="OTF99050.1"/>
    </source>
</evidence>
<reference evidence="1" key="3">
    <citation type="submission" date="2020-06" db="EMBL/GenBank/DDBJ databases">
        <title>Helianthus annuus Genome sequencing and assembly Release 2.</title>
        <authorList>
            <person name="Gouzy J."/>
            <person name="Langlade N."/>
            <person name="Munos S."/>
        </authorList>
    </citation>
    <scope>NUCLEOTIDE SEQUENCE</scope>
    <source>
        <tissue evidence="1">Leaves</tissue>
    </source>
</reference>
<keyword evidence="3" id="KW-1185">Reference proteome</keyword>
<protein>
    <submittedName>
        <fullName evidence="2">Uncharacterized protein</fullName>
    </submittedName>
</protein>
<dbReference type="AlphaFoldDB" id="A0A251SNG5"/>
<name>A0A251SNG5_HELAN</name>
<dbReference type="Gramene" id="mRNA:HanXRQr2_Chr14g0651991">
    <property type="protein sequence ID" value="mRNA:HanXRQr2_Chr14g0651991"/>
    <property type="gene ID" value="HanXRQr2_Chr14g0651991"/>
</dbReference>
<accession>A0A251SNG5</accession>
<dbReference type="EMBL" id="CM007903">
    <property type="protein sequence ID" value="OTF99050.1"/>
    <property type="molecule type" value="Genomic_DNA"/>
</dbReference>
<organism evidence="2 3">
    <name type="scientific">Helianthus annuus</name>
    <name type="common">Common sunflower</name>
    <dbReference type="NCBI Taxonomy" id="4232"/>
    <lineage>
        <taxon>Eukaryota</taxon>
        <taxon>Viridiplantae</taxon>
        <taxon>Streptophyta</taxon>
        <taxon>Embryophyta</taxon>
        <taxon>Tracheophyta</taxon>
        <taxon>Spermatophyta</taxon>
        <taxon>Magnoliopsida</taxon>
        <taxon>eudicotyledons</taxon>
        <taxon>Gunneridae</taxon>
        <taxon>Pentapetalae</taxon>
        <taxon>asterids</taxon>
        <taxon>campanulids</taxon>
        <taxon>Asterales</taxon>
        <taxon>Asteraceae</taxon>
        <taxon>Asteroideae</taxon>
        <taxon>Heliantheae alliance</taxon>
        <taxon>Heliantheae</taxon>
        <taxon>Helianthus</taxon>
    </lineage>
</organism>
<dbReference type="Proteomes" id="UP000215914">
    <property type="component" value="Chromosome 14"/>
</dbReference>
<dbReference type="EMBL" id="MNCJ02000329">
    <property type="protein sequence ID" value="KAF5769761.1"/>
    <property type="molecule type" value="Genomic_DNA"/>
</dbReference>
<reference evidence="2" key="2">
    <citation type="submission" date="2017-02" db="EMBL/GenBank/DDBJ databases">
        <title>Sunflower complete genome.</title>
        <authorList>
            <person name="Langlade N."/>
            <person name="Munos S."/>
        </authorList>
    </citation>
    <scope>NUCLEOTIDE SEQUENCE [LARGE SCALE GENOMIC DNA]</scope>
    <source>
        <tissue evidence="2">Leaves</tissue>
    </source>
</reference>